<accession>A0A9K3D2A2</accession>
<keyword evidence="3" id="KW-1185">Reference proteome</keyword>
<organism evidence="2 3">
    <name type="scientific">Kipferlia bialata</name>
    <dbReference type="NCBI Taxonomy" id="797122"/>
    <lineage>
        <taxon>Eukaryota</taxon>
        <taxon>Metamonada</taxon>
        <taxon>Carpediemonas-like organisms</taxon>
        <taxon>Kipferlia</taxon>
    </lineage>
</organism>
<dbReference type="AlphaFoldDB" id="A0A9K3D2A2"/>
<dbReference type="EMBL" id="BDIP01002848">
    <property type="protein sequence ID" value="GIQ86915.1"/>
    <property type="molecule type" value="Genomic_DNA"/>
</dbReference>
<gene>
    <name evidence="2" type="ORF">KIPB_008855</name>
</gene>
<dbReference type="Proteomes" id="UP000265618">
    <property type="component" value="Unassembled WGS sequence"/>
</dbReference>
<comment type="caution">
    <text evidence="2">The sequence shown here is derived from an EMBL/GenBank/DDBJ whole genome shotgun (WGS) entry which is preliminary data.</text>
</comment>
<evidence type="ECO:0000313" key="2">
    <source>
        <dbReference type="EMBL" id="GIQ86915.1"/>
    </source>
</evidence>
<proteinExistence type="predicted"/>
<reference evidence="2 3" key="1">
    <citation type="journal article" date="2018" name="PLoS ONE">
        <title>The draft genome of Kipferlia bialata reveals reductive genome evolution in fornicate parasites.</title>
        <authorList>
            <person name="Tanifuji G."/>
            <person name="Takabayashi S."/>
            <person name="Kume K."/>
            <person name="Takagi M."/>
            <person name="Nakayama T."/>
            <person name="Kamikawa R."/>
            <person name="Inagaki Y."/>
            <person name="Hashimoto T."/>
        </authorList>
    </citation>
    <scope>NUCLEOTIDE SEQUENCE [LARGE SCALE GENOMIC DNA]</scope>
    <source>
        <strain evidence="2">NY0173</strain>
    </source>
</reference>
<name>A0A9K3D2A2_9EUKA</name>
<evidence type="ECO:0000256" key="1">
    <source>
        <dbReference type="SAM" id="MobiDB-lite"/>
    </source>
</evidence>
<feature type="non-terminal residue" evidence="2">
    <location>
        <position position="1"/>
    </location>
</feature>
<protein>
    <submittedName>
        <fullName evidence="2">Uncharacterized protein</fullName>
    </submittedName>
</protein>
<sequence length="566" mass="58078">TSDHVDIPLSDMCGVSASLDTASLNRHLLISLAEDGHRVSVSLCGGTMTTLSLLSVMVQDPSDPILSAPVIVPLGTAVLEDRNSASACHSGAKLHSASSTAPNVDGLICHPSLPLSLAILSDGTAVVAGPGAGLVRFQAPSVSPYAYGAGQSLGSVSFPAPTVRKGGVCVVSKGRPHGTGLEVALLLSSGGLAVFSLSLPASPSPYTALAAMIPGATMGEPQEAGVAAARVLAAIDMHHSDTDPLGTPSLSLSSALVSDAMTEGLQRDRAAVVQALVGMCRRATPGTPRDTFDNSTAQEIAAGVGSAGTDVLPPVLAPLLLALTDSPFDPSVSLPASLLSTQGDTPNGEDPWGSPSPADPNPRSILSLAAAYTHQSQTCVVPSAPPTLSSLTLDNLDPSSLAQALGALTGTAAVRAAAVLDATAAARSQARVQTSLFGWPLRWGFRALLGLPWRRALPRIVSDTLHSAQALVRLMTEVEERDKGGDGTVSIHWEDISSLHSECLSLHYRLMCVAQRTGLSALYAAARDSVESAGAVDIDVELQEALTHFRRSALPDRVASAFDQVD</sequence>
<evidence type="ECO:0000313" key="3">
    <source>
        <dbReference type="Proteomes" id="UP000265618"/>
    </source>
</evidence>
<feature type="region of interest" description="Disordered" evidence="1">
    <location>
        <begin position="334"/>
        <end position="360"/>
    </location>
</feature>